<feature type="chain" id="PRO_5040819924" evidence="2">
    <location>
        <begin position="23"/>
        <end position="75"/>
    </location>
</feature>
<keyword evidence="4" id="KW-1185">Reference proteome</keyword>
<reference evidence="3" key="1">
    <citation type="submission" date="2022-01" db="EMBL/GenBank/DDBJ databases">
        <title>Genome sequence and assembly of Parabukholderia sp. RG36.</title>
        <authorList>
            <person name="Chhetri G."/>
        </authorList>
    </citation>
    <scope>NUCLEOTIDE SEQUENCE</scope>
    <source>
        <strain evidence="3">RG36</strain>
    </source>
</reference>
<protein>
    <submittedName>
        <fullName evidence="3">Uncharacterized protein</fullName>
    </submittedName>
</protein>
<dbReference type="RefSeq" id="WP_238468235.1">
    <property type="nucleotide sequence ID" value="NZ_JAKLJA010000054.1"/>
</dbReference>
<dbReference type="AlphaFoldDB" id="A0A9X1UMP3"/>
<dbReference type="EMBL" id="JAKLJA010000054">
    <property type="protein sequence ID" value="MCG5078236.1"/>
    <property type="molecule type" value="Genomic_DNA"/>
</dbReference>
<organism evidence="3 4">
    <name type="scientific">Paraburkholderia tagetis</name>
    <dbReference type="NCBI Taxonomy" id="2913261"/>
    <lineage>
        <taxon>Bacteria</taxon>
        <taxon>Pseudomonadati</taxon>
        <taxon>Pseudomonadota</taxon>
        <taxon>Betaproteobacteria</taxon>
        <taxon>Burkholderiales</taxon>
        <taxon>Burkholderiaceae</taxon>
        <taxon>Paraburkholderia</taxon>
    </lineage>
</organism>
<accession>A0A9X1UMP3</accession>
<proteinExistence type="predicted"/>
<gene>
    <name evidence="3" type="ORF">L5014_33720</name>
</gene>
<feature type="compositionally biased region" description="Low complexity" evidence="1">
    <location>
        <begin position="32"/>
        <end position="41"/>
    </location>
</feature>
<keyword evidence="2" id="KW-0732">Signal</keyword>
<name>A0A9X1UMP3_9BURK</name>
<feature type="region of interest" description="Disordered" evidence="1">
    <location>
        <begin position="32"/>
        <end position="75"/>
    </location>
</feature>
<evidence type="ECO:0000256" key="1">
    <source>
        <dbReference type="SAM" id="MobiDB-lite"/>
    </source>
</evidence>
<dbReference type="Proteomes" id="UP001139308">
    <property type="component" value="Unassembled WGS sequence"/>
</dbReference>
<feature type="compositionally biased region" description="Basic residues" evidence="1">
    <location>
        <begin position="42"/>
        <end position="56"/>
    </location>
</feature>
<evidence type="ECO:0000313" key="3">
    <source>
        <dbReference type="EMBL" id="MCG5078236.1"/>
    </source>
</evidence>
<evidence type="ECO:0000256" key="2">
    <source>
        <dbReference type="SAM" id="SignalP"/>
    </source>
</evidence>
<evidence type="ECO:0000313" key="4">
    <source>
        <dbReference type="Proteomes" id="UP001139308"/>
    </source>
</evidence>
<sequence length="75" mass="7432">MKKILASLIAASFALISAQVFAQEAASGATATAPAAASAPVKAKKHHKKLKHHGKRAPVEEAASAAGTSGKGATN</sequence>
<comment type="caution">
    <text evidence="3">The sequence shown here is derived from an EMBL/GenBank/DDBJ whole genome shotgun (WGS) entry which is preliminary data.</text>
</comment>
<feature type="signal peptide" evidence="2">
    <location>
        <begin position="1"/>
        <end position="22"/>
    </location>
</feature>
<feature type="compositionally biased region" description="Low complexity" evidence="1">
    <location>
        <begin position="62"/>
        <end position="75"/>
    </location>
</feature>